<proteinExistence type="predicted"/>
<dbReference type="HOGENOM" id="CLU_046009_1_0_1"/>
<keyword evidence="2" id="KW-0418">Kinase</keyword>
<feature type="repeat" description="RCC1" evidence="1">
    <location>
        <begin position="248"/>
        <end position="299"/>
    </location>
</feature>
<dbReference type="InterPro" id="IPR000408">
    <property type="entry name" value="Reg_chr_condens"/>
</dbReference>
<dbReference type="OMA" id="TTDGCIY"/>
<dbReference type="SUPFAM" id="SSF50985">
    <property type="entry name" value="RCC1/BLIP-II"/>
    <property type="match status" value="1"/>
</dbReference>
<dbReference type="AlphaFoldDB" id="A0A0B1PIF8"/>
<keyword evidence="2" id="KW-0808">Transferase</keyword>
<dbReference type="STRING" id="52586.A0A0B1PIF8"/>
<dbReference type="GO" id="GO:0016301">
    <property type="term" value="F:kinase activity"/>
    <property type="evidence" value="ECO:0007669"/>
    <property type="project" value="UniProtKB-KW"/>
</dbReference>
<evidence type="ECO:0000256" key="1">
    <source>
        <dbReference type="PROSITE-ProRule" id="PRU00235"/>
    </source>
</evidence>
<evidence type="ECO:0000313" key="2">
    <source>
        <dbReference type="EMBL" id="KHJ36254.1"/>
    </source>
</evidence>
<dbReference type="GO" id="GO:0005085">
    <property type="term" value="F:guanyl-nucleotide exchange factor activity"/>
    <property type="evidence" value="ECO:0007669"/>
    <property type="project" value="TreeGrafter"/>
</dbReference>
<accession>A0A0B1PIF8</accession>
<feature type="repeat" description="RCC1" evidence="1">
    <location>
        <begin position="141"/>
        <end position="198"/>
    </location>
</feature>
<reference evidence="2 3" key="1">
    <citation type="journal article" date="2014" name="BMC Genomics">
        <title>Adaptive genomic structural variation in the grape powdery mildew pathogen, Erysiphe necator.</title>
        <authorList>
            <person name="Jones L."/>
            <person name="Riaz S."/>
            <person name="Morales-Cruz A."/>
            <person name="Amrine K.C."/>
            <person name="McGuire B."/>
            <person name="Gubler W.D."/>
            <person name="Walker M.A."/>
            <person name="Cantu D."/>
        </authorList>
    </citation>
    <scope>NUCLEOTIDE SEQUENCE [LARGE SCALE GENOMIC DNA]</scope>
    <source>
        <strain evidence="3">c</strain>
    </source>
</reference>
<dbReference type="InterPro" id="IPR009091">
    <property type="entry name" value="RCC1/BLIP-II"/>
</dbReference>
<comment type="caution">
    <text evidence="2">The sequence shown here is derived from an EMBL/GenBank/DDBJ whole genome shotgun (WGS) entry which is preliminary data.</text>
</comment>
<gene>
    <name evidence="2" type="ORF">EV44_g5446</name>
</gene>
<feature type="repeat" description="RCC1" evidence="1">
    <location>
        <begin position="199"/>
        <end position="247"/>
    </location>
</feature>
<sequence length="299" mass="32530">MKLWVAGFNAWGQLQPSEEDETPICSFPDNIYTFKVCLQKADKIDILWSGVSSTLVDVFNKVSIIGSPDEVTEILSQHPNLSSCIALAGNDKVAVIEDQSLKLYNSFHDYKIKNGIDANICQNIIQVVANQTSFTALSSTGDVWTWGDPRYFACLGRDIQDESPASVPCLVGDLHHLPTGPIIKISSGGYVSAALTEGNDLYIWGGRMGHSGIFNDLKSNPTPVDIEGADIVDMAIGFDHILALTSEGKLYVVGYGDCGQLGNGLKLVNNWCEIILSPEQCQNIIKVYAGYKTSFVITD</sequence>
<dbReference type="Proteomes" id="UP000030854">
    <property type="component" value="Unassembled WGS sequence"/>
</dbReference>
<dbReference type="PANTHER" id="PTHR45982:SF1">
    <property type="entry name" value="REGULATOR OF CHROMOSOME CONDENSATION"/>
    <property type="match status" value="1"/>
</dbReference>
<dbReference type="PROSITE" id="PS50012">
    <property type="entry name" value="RCC1_3"/>
    <property type="match status" value="3"/>
</dbReference>
<dbReference type="EMBL" id="JNVN01000092">
    <property type="protein sequence ID" value="KHJ36254.1"/>
    <property type="molecule type" value="Genomic_DNA"/>
</dbReference>
<dbReference type="PANTHER" id="PTHR45982">
    <property type="entry name" value="REGULATOR OF CHROMOSOME CONDENSATION"/>
    <property type="match status" value="1"/>
</dbReference>
<protein>
    <submittedName>
        <fullName evidence="2">Putative serine threonine-protein kinase nek9</fullName>
    </submittedName>
</protein>
<dbReference type="Pfam" id="PF13540">
    <property type="entry name" value="RCC1_2"/>
    <property type="match status" value="1"/>
</dbReference>
<dbReference type="GO" id="GO:0005737">
    <property type="term" value="C:cytoplasm"/>
    <property type="evidence" value="ECO:0007669"/>
    <property type="project" value="TreeGrafter"/>
</dbReference>
<dbReference type="InterPro" id="IPR051553">
    <property type="entry name" value="Ran_GTPase-activating"/>
</dbReference>
<name>A0A0B1PIF8_UNCNE</name>
<dbReference type="Gene3D" id="2.130.10.30">
    <property type="entry name" value="Regulator of chromosome condensation 1/beta-lactamase-inhibitor protein II"/>
    <property type="match status" value="1"/>
</dbReference>
<evidence type="ECO:0000313" key="3">
    <source>
        <dbReference type="Proteomes" id="UP000030854"/>
    </source>
</evidence>
<keyword evidence="3" id="KW-1185">Reference proteome</keyword>
<organism evidence="2 3">
    <name type="scientific">Uncinula necator</name>
    <name type="common">Grape powdery mildew</name>
    <dbReference type="NCBI Taxonomy" id="52586"/>
    <lineage>
        <taxon>Eukaryota</taxon>
        <taxon>Fungi</taxon>
        <taxon>Dikarya</taxon>
        <taxon>Ascomycota</taxon>
        <taxon>Pezizomycotina</taxon>
        <taxon>Leotiomycetes</taxon>
        <taxon>Erysiphales</taxon>
        <taxon>Erysiphaceae</taxon>
        <taxon>Erysiphe</taxon>
    </lineage>
</organism>